<dbReference type="AlphaFoldDB" id="A0A3E4V8Q1"/>
<dbReference type="Proteomes" id="UP000260808">
    <property type="component" value="Unassembled WGS sequence"/>
</dbReference>
<proteinExistence type="predicted"/>
<name>A0A3E4V8Q1_MEDGN</name>
<sequence>MYMLTYRLRGERGRKMKINGIGTIKKEEAMKILTREGREAVKSGEITTEELGRMYKLEMVKKLSKIGKYGCTFAENYNRVPQEIADKLSPEEIAELVDSFYDCYSDGRKRGE</sequence>
<dbReference type="EMBL" id="QSSX01000012">
    <property type="protein sequence ID" value="RGM23595.1"/>
    <property type="molecule type" value="Genomic_DNA"/>
</dbReference>
<organism evidence="1 2">
    <name type="scientific">Mediterraneibacter gnavus</name>
    <name type="common">Ruminococcus gnavus</name>
    <dbReference type="NCBI Taxonomy" id="33038"/>
    <lineage>
        <taxon>Bacteria</taxon>
        <taxon>Bacillati</taxon>
        <taxon>Bacillota</taxon>
        <taxon>Clostridia</taxon>
        <taxon>Lachnospirales</taxon>
        <taxon>Lachnospiraceae</taxon>
        <taxon>Mediterraneibacter</taxon>
    </lineage>
</organism>
<accession>A0A3E4V8Q1</accession>
<evidence type="ECO:0000313" key="2">
    <source>
        <dbReference type="Proteomes" id="UP000260808"/>
    </source>
</evidence>
<reference evidence="1 2" key="1">
    <citation type="submission" date="2018-08" db="EMBL/GenBank/DDBJ databases">
        <title>A genome reference for cultivated species of the human gut microbiota.</title>
        <authorList>
            <person name="Zou Y."/>
            <person name="Xue W."/>
            <person name="Luo G."/>
        </authorList>
    </citation>
    <scope>NUCLEOTIDE SEQUENCE [LARGE SCALE GENOMIC DNA]</scope>
    <source>
        <strain evidence="1 2">TF01-20-2</strain>
    </source>
</reference>
<protein>
    <submittedName>
        <fullName evidence="1">Uncharacterized protein</fullName>
    </submittedName>
</protein>
<gene>
    <name evidence="1" type="ORF">DXC31_06865</name>
</gene>
<evidence type="ECO:0000313" key="1">
    <source>
        <dbReference type="EMBL" id="RGM23595.1"/>
    </source>
</evidence>
<comment type="caution">
    <text evidence="1">The sequence shown here is derived from an EMBL/GenBank/DDBJ whole genome shotgun (WGS) entry which is preliminary data.</text>
</comment>